<evidence type="ECO:0000313" key="2">
    <source>
        <dbReference type="EMBL" id="ATU83956.1"/>
    </source>
</evidence>
<reference evidence="1" key="1">
    <citation type="submission" date="2012-08" db="EMBL/GenBank/DDBJ databases">
        <title>Cassytha pubescens and C. glabella (Lauraceae) are not disjunctly distributed between Australia and the Ryukyu Archipelago of Japan - evidence from morphological and molecular data.</title>
        <authorList>
            <person name="Kokubugata G."/>
            <person name="Nakamura K."/>
            <person name="Forster P.I."/>
            <person name="Wilson G.W."/>
            <person name="Holland A.E."/>
            <person name="Hirayama Y."/>
            <person name="Yokota M."/>
        </authorList>
    </citation>
    <scope>NUCLEOTIDE SEQUENCE</scope>
    <source>
        <strain evidence="1">K-LV1</strain>
    </source>
</reference>
<name>K7WDF2_9VIRU</name>
<proteinExistence type="predicted"/>
<accession>K7WDF2</accession>
<dbReference type="EMBL" id="JX515788">
    <property type="protein sequence ID" value="AFX59786.1"/>
    <property type="molecule type" value="Genomic_DNA"/>
</dbReference>
<sequence length="72" mass="7863">MGLVTFNTAKNWPISLSANLYKSSLVMTSLIMIDFPVVSQMGDLSNGMAGILGWNGLENNTRSPRRANFPCL</sequence>
<dbReference type="Proteomes" id="UP000267516">
    <property type="component" value="Segment"/>
</dbReference>
<dbReference type="Proteomes" id="UP000277283">
    <property type="component" value="Segment"/>
</dbReference>
<gene>
    <name evidence="1" type="ORF">wssv_04090</name>
</gene>
<protein>
    <submittedName>
        <fullName evidence="2">ORF434</fullName>
    </submittedName>
    <submittedName>
        <fullName evidence="1">Wsv409</fullName>
    </submittedName>
</protein>
<dbReference type="EMBL" id="MF768985">
    <property type="protein sequence ID" value="ATU83956.1"/>
    <property type="molecule type" value="Genomic_DNA"/>
</dbReference>
<reference evidence="3" key="2">
    <citation type="submission" date="2012-08" db="EMBL/GenBank/DDBJ databases">
        <authorList>
            <person name="Choi T.-J."/>
        </authorList>
    </citation>
    <scope>NUCLEOTIDE SEQUENCE [LARGE SCALE GENOMIC DNA]</scope>
    <source>
        <strain evidence="3">K-LV1</strain>
    </source>
</reference>
<evidence type="ECO:0000313" key="3">
    <source>
        <dbReference type="Proteomes" id="UP000277283"/>
    </source>
</evidence>
<organism evidence="1 3">
    <name type="scientific">White spot syndrome virus</name>
    <dbReference type="NCBI Taxonomy" id="342409"/>
    <lineage>
        <taxon>Viruses</taxon>
        <taxon>Viruses incertae sedis</taxon>
        <taxon>Naldaviricetes</taxon>
        <taxon>Nimaviridae</taxon>
        <taxon>Whispovirus</taxon>
    </lineage>
</organism>
<reference evidence="2" key="3">
    <citation type="journal article" date="2018" name="Aquaculture">
        <title>Complete genome sequence of a white spot syndrome virus associated with a disease incursion in Australia.</title>
        <authorList>
            <person name="Oakey J."/>
            <person name="Smith C.S."/>
        </authorList>
    </citation>
    <scope>NUCLEOTIDE SEQUENCE [LARGE SCALE GENOMIC DNA]</scope>
    <source>
        <strain evidence="2">WSSV-AU</strain>
    </source>
</reference>
<evidence type="ECO:0000313" key="1">
    <source>
        <dbReference type="EMBL" id="AFX59786.1"/>
    </source>
</evidence>